<dbReference type="Proteomes" id="UP000760860">
    <property type="component" value="Unassembled WGS sequence"/>
</dbReference>
<sequence length="89" mass="9942">MKSRRGQRGAQAAIGCCTAQRRDPHSGCCSCYSRLRRRALSPSVRGRLNIVYVEFYGDAGRLSDLCMHLLLLAMAITLQQLGSRNRGER</sequence>
<protein>
    <submittedName>
        <fullName evidence="1">Uncharacterized protein</fullName>
    </submittedName>
</protein>
<evidence type="ECO:0000313" key="2">
    <source>
        <dbReference type="EMBL" id="KAG3227321.1"/>
    </source>
</evidence>
<dbReference type="AlphaFoldDB" id="A0A8T1EQZ5"/>
<evidence type="ECO:0000313" key="1">
    <source>
        <dbReference type="EMBL" id="KAG2954036.1"/>
    </source>
</evidence>
<organism evidence="1 3">
    <name type="scientific">Phytophthora cactorum</name>
    <dbReference type="NCBI Taxonomy" id="29920"/>
    <lineage>
        <taxon>Eukaryota</taxon>
        <taxon>Sar</taxon>
        <taxon>Stramenopiles</taxon>
        <taxon>Oomycota</taxon>
        <taxon>Peronosporomycetes</taxon>
        <taxon>Peronosporales</taxon>
        <taxon>Peronosporaceae</taxon>
        <taxon>Phytophthora</taxon>
    </lineage>
</organism>
<dbReference type="Proteomes" id="UP000736787">
    <property type="component" value="Unassembled WGS sequence"/>
</dbReference>
<gene>
    <name evidence="1" type="ORF">PC117_g1533</name>
    <name evidence="2" type="ORF">PC129_g2124</name>
</gene>
<evidence type="ECO:0000313" key="3">
    <source>
        <dbReference type="Proteomes" id="UP000736787"/>
    </source>
</evidence>
<dbReference type="EMBL" id="RCMK01000018">
    <property type="protein sequence ID" value="KAG2954036.1"/>
    <property type="molecule type" value="Genomic_DNA"/>
</dbReference>
<comment type="caution">
    <text evidence="1">The sequence shown here is derived from an EMBL/GenBank/DDBJ whole genome shotgun (WGS) entry which is preliminary data.</text>
</comment>
<reference evidence="1" key="1">
    <citation type="submission" date="2018-10" db="EMBL/GenBank/DDBJ databases">
        <title>Effector identification in a new, highly contiguous assembly of the strawberry crown rot pathogen Phytophthora cactorum.</title>
        <authorList>
            <person name="Armitage A.D."/>
            <person name="Nellist C.F."/>
            <person name="Bates H."/>
            <person name="Vickerstaff R.J."/>
            <person name="Harrison R.J."/>
        </authorList>
    </citation>
    <scope>NUCLEOTIDE SEQUENCE</scope>
    <source>
        <strain evidence="1">4040</strain>
        <strain evidence="2">P421</strain>
    </source>
</reference>
<accession>A0A8T1EQZ5</accession>
<dbReference type="EMBL" id="RCMV01000037">
    <property type="protein sequence ID" value="KAG3227321.1"/>
    <property type="molecule type" value="Genomic_DNA"/>
</dbReference>
<name>A0A8T1EQZ5_9STRA</name>
<proteinExistence type="predicted"/>